<dbReference type="EMBL" id="KV750671">
    <property type="protein sequence ID" value="OCL03839.1"/>
    <property type="molecule type" value="Genomic_DNA"/>
</dbReference>
<organism evidence="2 3">
    <name type="scientific">Glonium stellatum</name>
    <dbReference type="NCBI Taxonomy" id="574774"/>
    <lineage>
        <taxon>Eukaryota</taxon>
        <taxon>Fungi</taxon>
        <taxon>Dikarya</taxon>
        <taxon>Ascomycota</taxon>
        <taxon>Pezizomycotina</taxon>
        <taxon>Dothideomycetes</taxon>
        <taxon>Pleosporomycetidae</taxon>
        <taxon>Gloniales</taxon>
        <taxon>Gloniaceae</taxon>
        <taxon>Glonium</taxon>
    </lineage>
</organism>
<proteinExistence type="predicted"/>
<accession>A0A8E2JNK0</accession>
<dbReference type="AlphaFoldDB" id="A0A8E2JNK0"/>
<feature type="non-terminal residue" evidence="2">
    <location>
        <position position="414"/>
    </location>
</feature>
<reference evidence="2 3" key="1">
    <citation type="journal article" date="2016" name="Nat. Commun.">
        <title>Ectomycorrhizal ecology is imprinted in the genome of the dominant symbiotic fungus Cenococcum geophilum.</title>
        <authorList>
            <consortium name="DOE Joint Genome Institute"/>
            <person name="Peter M."/>
            <person name="Kohler A."/>
            <person name="Ohm R.A."/>
            <person name="Kuo A."/>
            <person name="Krutzmann J."/>
            <person name="Morin E."/>
            <person name="Arend M."/>
            <person name="Barry K.W."/>
            <person name="Binder M."/>
            <person name="Choi C."/>
            <person name="Clum A."/>
            <person name="Copeland A."/>
            <person name="Grisel N."/>
            <person name="Haridas S."/>
            <person name="Kipfer T."/>
            <person name="LaButti K."/>
            <person name="Lindquist E."/>
            <person name="Lipzen A."/>
            <person name="Maire R."/>
            <person name="Meier B."/>
            <person name="Mihaltcheva S."/>
            <person name="Molinier V."/>
            <person name="Murat C."/>
            <person name="Poggeler S."/>
            <person name="Quandt C.A."/>
            <person name="Sperisen C."/>
            <person name="Tritt A."/>
            <person name="Tisserant E."/>
            <person name="Crous P.W."/>
            <person name="Henrissat B."/>
            <person name="Nehls U."/>
            <person name="Egli S."/>
            <person name="Spatafora J.W."/>
            <person name="Grigoriev I.V."/>
            <person name="Martin F.M."/>
        </authorList>
    </citation>
    <scope>NUCLEOTIDE SEQUENCE [LARGE SCALE GENOMIC DNA]</scope>
    <source>
        <strain evidence="2 3">CBS 207.34</strain>
    </source>
</reference>
<dbReference type="InterPro" id="IPR025332">
    <property type="entry name" value="DUF4238"/>
</dbReference>
<sequence>MTATSATRSTEQSQRAHYQHYIPQFILRNFSYPHRPENVQAKTQQRRKKKDKTRIYPGDPMLHTVDLTEESPKLVEAQVNRAFGLDDGQRNLAPPNNQQQLEKALARLESDTGAVITRIRRAYESGDHIVSITRAQKDTLRKFLFIMKYRGYTQRKRYYHQTIEEYSANDKASMIQYMHQKGFRRPVDVWFDNMQAILETEMDMRGDWMDRLRRRIYPDDADWVITHMTHMYLALCAPSDPSEEFLLSGNVFGIQEGPVSQHINPLTGEMTSSVYTEFHILAAITPKLMMVLRSDYLPIPEEDVNKEVKAWRENMFQLNAMQHNKPAAVRSFLTDLPVTKPRNSYTRVVNGRTVLLPNENGTARPTHQFYYRFFPVPSELVQKINTVVLEESYNSPKVMYKSQKAARKALEYYL</sequence>
<evidence type="ECO:0000313" key="3">
    <source>
        <dbReference type="Proteomes" id="UP000250140"/>
    </source>
</evidence>
<gene>
    <name evidence="2" type="ORF">AOQ84DRAFT_347063</name>
</gene>
<keyword evidence="3" id="KW-1185">Reference proteome</keyword>
<evidence type="ECO:0000256" key="1">
    <source>
        <dbReference type="SAM" id="MobiDB-lite"/>
    </source>
</evidence>
<evidence type="ECO:0000313" key="2">
    <source>
        <dbReference type="EMBL" id="OCL03839.1"/>
    </source>
</evidence>
<protein>
    <recommendedName>
        <fullName evidence="4">DUF4238 domain-containing protein</fullName>
    </recommendedName>
</protein>
<dbReference type="Pfam" id="PF14022">
    <property type="entry name" value="DUF4238"/>
    <property type="match status" value="1"/>
</dbReference>
<dbReference type="Proteomes" id="UP000250140">
    <property type="component" value="Unassembled WGS sequence"/>
</dbReference>
<dbReference type="OrthoDB" id="5340163at2759"/>
<evidence type="ECO:0008006" key="4">
    <source>
        <dbReference type="Google" id="ProtNLM"/>
    </source>
</evidence>
<feature type="region of interest" description="Disordered" evidence="1">
    <location>
        <begin position="38"/>
        <end position="59"/>
    </location>
</feature>
<name>A0A8E2JNK0_9PEZI</name>